<accession>G8TVE6</accession>
<dbReference type="PATRIC" id="fig|679936.5.peg.2487"/>
<evidence type="ECO:0000313" key="1">
    <source>
        <dbReference type="EMBL" id="AEW05865.1"/>
    </source>
</evidence>
<organism evidence="1 2">
    <name type="scientific">Sulfobacillus acidophilus (strain ATCC 700253 / DSM 10332 / NAL)</name>
    <dbReference type="NCBI Taxonomy" id="679936"/>
    <lineage>
        <taxon>Bacteria</taxon>
        <taxon>Bacillati</taxon>
        <taxon>Bacillota</taxon>
        <taxon>Clostridia</taxon>
        <taxon>Eubacteriales</taxon>
        <taxon>Clostridiales Family XVII. Incertae Sedis</taxon>
        <taxon>Sulfobacillus</taxon>
    </lineage>
</organism>
<dbReference type="InterPro" id="IPR011048">
    <property type="entry name" value="Haem_d1_sf"/>
</dbReference>
<dbReference type="STRING" id="679936.Sulac_2402"/>
<dbReference type="SUPFAM" id="SSF51004">
    <property type="entry name" value="C-terminal (heme d1) domain of cytochrome cd1-nitrite reductase"/>
    <property type="match status" value="1"/>
</dbReference>
<reference evidence="2" key="1">
    <citation type="submission" date="2011-12" db="EMBL/GenBank/DDBJ databases">
        <title>The complete genome of chromosome of Sulfobacillus acidophilus DSM 10332.</title>
        <authorList>
            <person name="Lucas S."/>
            <person name="Han J."/>
            <person name="Lapidus A."/>
            <person name="Bruce D."/>
            <person name="Goodwin L."/>
            <person name="Pitluck S."/>
            <person name="Peters L."/>
            <person name="Kyrpides N."/>
            <person name="Mavromatis K."/>
            <person name="Ivanova N."/>
            <person name="Mikhailova N."/>
            <person name="Chertkov O."/>
            <person name="Saunders E."/>
            <person name="Detter J.C."/>
            <person name="Tapia R."/>
            <person name="Han C."/>
            <person name="Land M."/>
            <person name="Hauser L."/>
            <person name="Markowitz V."/>
            <person name="Cheng J.-F."/>
            <person name="Hugenholtz P."/>
            <person name="Woyke T."/>
            <person name="Wu D."/>
            <person name="Pukall R."/>
            <person name="Gehrich-Schroeter G."/>
            <person name="Schneider S."/>
            <person name="Klenk H.-P."/>
            <person name="Eisen J.A."/>
        </authorList>
    </citation>
    <scope>NUCLEOTIDE SEQUENCE [LARGE SCALE GENOMIC DNA]</scope>
    <source>
        <strain evidence="2">ATCC 700253 / DSM 10332 / NAL</strain>
    </source>
</reference>
<evidence type="ECO:0000313" key="2">
    <source>
        <dbReference type="Proteomes" id="UP000005439"/>
    </source>
</evidence>
<reference evidence="1 2" key="2">
    <citation type="journal article" date="2012" name="Stand. Genomic Sci.">
        <title>Complete genome sequence of the moderately thermophilic mineral-sulfide-oxidizing firmicute Sulfobacillus acidophilus type strain (NAL(T)).</title>
        <authorList>
            <person name="Anderson I."/>
            <person name="Chertkov O."/>
            <person name="Chen A."/>
            <person name="Saunders E."/>
            <person name="Lapidus A."/>
            <person name="Nolan M."/>
            <person name="Lucas S."/>
            <person name="Hammon N."/>
            <person name="Deshpande S."/>
            <person name="Cheng J.F."/>
            <person name="Han C."/>
            <person name="Tapia R."/>
            <person name="Goodwin L.A."/>
            <person name="Pitluck S."/>
            <person name="Liolios K."/>
            <person name="Pagani I."/>
            <person name="Ivanova N."/>
            <person name="Mikhailova N."/>
            <person name="Pati A."/>
            <person name="Palaniappan K."/>
            <person name="Land M."/>
            <person name="Pan C."/>
            <person name="Rohde M."/>
            <person name="Pukall R."/>
            <person name="Goker M."/>
            <person name="Detter J.C."/>
            <person name="Woyke T."/>
            <person name="Bristow J."/>
            <person name="Eisen J.A."/>
            <person name="Markowitz V."/>
            <person name="Hugenholtz P."/>
            <person name="Kyrpides N.C."/>
            <person name="Klenk H.P."/>
            <person name="Mavromatis K."/>
        </authorList>
    </citation>
    <scope>NUCLEOTIDE SEQUENCE [LARGE SCALE GENOMIC DNA]</scope>
    <source>
        <strain evidence="2">ATCC 700253 / DSM 10332 / NAL</strain>
    </source>
</reference>
<proteinExistence type="predicted"/>
<dbReference type="Proteomes" id="UP000005439">
    <property type="component" value="Chromosome"/>
</dbReference>
<dbReference type="HOGENOM" id="CLU_1509858_0_0_9"/>
<dbReference type="AlphaFoldDB" id="G8TVE6"/>
<name>G8TVE6_SULAD</name>
<protein>
    <recommendedName>
        <fullName evidence="3">YncE family protein</fullName>
    </recommendedName>
</protein>
<sequence>MLNVAKHEVVSTIASAVPKPTMDTVSWNGKYLIVEDTANLANQVTIYSLTNPETPVALATLTAGVAPNTDQVAPNNQYTFEISSGNPKAHINGSVEVIQLSDHPSVIKTIALPGSGDTVGTFSPNGQYLYVNVPSINKVAVISVSSQKLVDMISVGQDPGGLFTSHYDWVTRPPATSS</sequence>
<gene>
    <name evidence="1" type="ordered locus">Sulac_2402</name>
</gene>
<dbReference type="InterPro" id="IPR015943">
    <property type="entry name" value="WD40/YVTN_repeat-like_dom_sf"/>
</dbReference>
<dbReference type="Gene3D" id="2.130.10.10">
    <property type="entry name" value="YVTN repeat-like/Quinoprotein amine dehydrogenase"/>
    <property type="match status" value="1"/>
</dbReference>
<dbReference type="EMBL" id="CP003179">
    <property type="protein sequence ID" value="AEW05865.1"/>
    <property type="molecule type" value="Genomic_DNA"/>
</dbReference>
<keyword evidence="2" id="KW-1185">Reference proteome</keyword>
<dbReference type="KEGG" id="sap:Sulac_2402"/>
<evidence type="ECO:0008006" key="3">
    <source>
        <dbReference type="Google" id="ProtNLM"/>
    </source>
</evidence>